<dbReference type="InterPro" id="IPR006076">
    <property type="entry name" value="FAD-dep_OxRdtase"/>
</dbReference>
<dbReference type="SUPFAM" id="SSF51905">
    <property type="entry name" value="FAD/NAD(P)-binding domain"/>
    <property type="match status" value="1"/>
</dbReference>
<dbReference type="InterPro" id="IPR036188">
    <property type="entry name" value="FAD/NAD-bd_sf"/>
</dbReference>
<dbReference type="PANTHER" id="PTHR13847">
    <property type="entry name" value="SARCOSINE DEHYDROGENASE-RELATED"/>
    <property type="match status" value="1"/>
</dbReference>
<protein>
    <submittedName>
        <fullName evidence="3">NAD(P)/FAD-dependent oxidoreductase</fullName>
        <ecNumber evidence="3">1.-.-.-</ecNumber>
    </submittedName>
</protein>
<keyword evidence="4" id="KW-1185">Reference proteome</keyword>
<keyword evidence="1 3" id="KW-0560">Oxidoreductase</keyword>
<dbReference type="Gene3D" id="3.50.50.60">
    <property type="entry name" value="FAD/NAD(P)-binding domain"/>
    <property type="match status" value="1"/>
</dbReference>
<dbReference type="Pfam" id="PF01266">
    <property type="entry name" value="DAO"/>
    <property type="match status" value="1"/>
</dbReference>
<dbReference type="RefSeq" id="WP_368375611.1">
    <property type="nucleotide sequence ID" value="NZ_JBFRYB010000001.1"/>
</dbReference>
<gene>
    <name evidence="3" type="ORF">AB4875_08400</name>
</gene>
<reference evidence="3 4" key="1">
    <citation type="journal article" date="2011" name="Int. J. Syst. Evol. Microbiol.">
        <title>Zhongshania antarctica gen. nov., sp. nov. and Zhongshania guokunii sp. nov., gammaproteobacteria respectively isolated from coastal attached (fast) ice and surface seawater of the Antarctic.</title>
        <authorList>
            <person name="Li H.J."/>
            <person name="Zhang X.Y."/>
            <person name="Chen C.X."/>
            <person name="Zhang Y.J."/>
            <person name="Gao Z.M."/>
            <person name="Yu Y."/>
            <person name="Chen X.L."/>
            <person name="Chen B."/>
            <person name="Zhang Y.Z."/>
        </authorList>
    </citation>
    <scope>NUCLEOTIDE SEQUENCE [LARGE SCALE GENOMIC DNA]</scope>
    <source>
        <strain evidence="3 4">R06B22</strain>
    </source>
</reference>
<dbReference type="EC" id="1.-.-.-" evidence="3"/>
<dbReference type="Proteomes" id="UP001557484">
    <property type="component" value="Unassembled WGS sequence"/>
</dbReference>
<evidence type="ECO:0000259" key="2">
    <source>
        <dbReference type="Pfam" id="PF01266"/>
    </source>
</evidence>
<name>A0ABV3TV43_9GAMM</name>
<evidence type="ECO:0000313" key="4">
    <source>
        <dbReference type="Proteomes" id="UP001557484"/>
    </source>
</evidence>
<comment type="caution">
    <text evidence="3">The sequence shown here is derived from an EMBL/GenBank/DDBJ whole genome shotgun (WGS) entry which is preliminary data.</text>
</comment>
<accession>A0ABV3TV43</accession>
<dbReference type="EMBL" id="JBFRYB010000001">
    <property type="protein sequence ID" value="MEX1665508.1"/>
    <property type="molecule type" value="Genomic_DNA"/>
</dbReference>
<proteinExistence type="predicted"/>
<evidence type="ECO:0000313" key="3">
    <source>
        <dbReference type="EMBL" id="MEX1665508.1"/>
    </source>
</evidence>
<dbReference type="PANTHER" id="PTHR13847:SF281">
    <property type="entry name" value="FAD DEPENDENT OXIDOREDUCTASE DOMAIN-CONTAINING PROTEIN"/>
    <property type="match status" value="1"/>
</dbReference>
<feature type="domain" description="FAD dependent oxidoreductase" evidence="2">
    <location>
        <begin position="36"/>
        <end position="404"/>
    </location>
</feature>
<organism evidence="3 4">
    <name type="scientific">Zhongshania arctica</name>
    <dbReference type="NCBI Taxonomy" id="3238302"/>
    <lineage>
        <taxon>Bacteria</taxon>
        <taxon>Pseudomonadati</taxon>
        <taxon>Pseudomonadota</taxon>
        <taxon>Gammaproteobacteria</taxon>
        <taxon>Cellvibrionales</taxon>
        <taxon>Spongiibacteraceae</taxon>
        <taxon>Zhongshania</taxon>
    </lineage>
</organism>
<sequence length="460" mass="51821">MPELNEAIKKDHSFWQYKYGDYSANAALPGGCYETDVLVIGAGYTGLTCAREIGKDDKTNRVMVLDANEIGFGASGRNGGFNMTLFGVEPELTLMRWGKDKTREAQAYMQKAVQYVKDLIESENLDSDYEHTGMLRVAYTDKQARRLKKTYELLSDITKPGSFEYYDGAETQKRLNCPHIKGAIYEPETGVLDPSKHVRSLKILAEREGAEIYENTKVIGISKHQGLCVVQTDGATIKAKKLVIATNAWTQNLKSSPKISSVQSPVWTYQIVTEPLTQEQWASINWDGRMSIEDNRQLVHYMRITKCGRITIGGGSIGIEYNDKKMDLWKDEKIWADLERHLKWMLPTLHDIKIHYKWGGCVSVNVDMTPEIGFIGDNNIIYSTGCIGHGVSLTQLNGRLIADLVLEKETSLTKFWIVNRKAIPMPPGNLLRYLGAKLVAGALKAVDFYEEGKLKNRYVE</sequence>
<evidence type="ECO:0000256" key="1">
    <source>
        <dbReference type="ARBA" id="ARBA00023002"/>
    </source>
</evidence>
<dbReference type="Gene3D" id="3.30.9.10">
    <property type="entry name" value="D-Amino Acid Oxidase, subunit A, domain 2"/>
    <property type="match status" value="1"/>
</dbReference>
<dbReference type="GO" id="GO:0016491">
    <property type="term" value="F:oxidoreductase activity"/>
    <property type="evidence" value="ECO:0007669"/>
    <property type="project" value="UniProtKB-KW"/>
</dbReference>